<reference evidence="4" key="1">
    <citation type="journal article" date="2019" name="Int. J. Syst. Evol. Microbiol.">
        <title>The Global Catalogue of Microorganisms (GCM) 10K type strain sequencing project: providing services to taxonomists for standard genome sequencing and annotation.</title>
        <authorList>
            <consortium name="The Broad Institute Genomics Platform"/>
            <consortium name="The Broad Institute Genome Sequencing Center for Infectious Disease"/>
            <person name="Wu L."/>
            <person name="Ma J."/>
        </authorList>
    </citation>
    <scope>NUCLEOTIDE SEQUENCE [LARGE SCALE GENOMIC DNA]</scope>
    <source>
        <strain evidence="4">KCTC 23299</strain>
    </source>
</reference>
<dbReference type="RefSeq" id="WP_386097548.1">
    <property type="nucleotide sequence ID" value="NZ_JBHUOZ010000002.1"/>
</dbReference>
<feature type="coiled-coil region" evidence="1">
    <location>
        <begin position="145"/>
        <end position="241"/>
    </location>
</feature>
<feature type="coiled-coil region" evidence="1">
    <location>
        <begin position="35"/>
        <end position="110"/>
    </location>
</feature>
<keyword evidence="2" id="KW-1133">Transmembrane helix</keyword>
<organism evidence="3 4">
    <name type="scientific">Terrimonas rubra</name>
    <dbReference type="NCBI Taxonomy" id="1035890"/>
    <lineage>
        <taxon>Bacteria</taxon>
        <taxon>Pseudomonadati</taxon>
        <taxon>Bacteroidota</taxon>
        <taxon>Chitinophagia</taxon>
        <taxon>Chitinophagales</taxon>
        <taxon>Chitinophagaceae</taxon>
        <taxon>Terrimonas</taxon>
    </lineage>
</organism>
<accession>A0ABW6A607</accession>
<gene>
    <name evidence="3" type="ORF">ACFS6H_09195</name>
</gene>
<name>A0ABW6A607_9BACT</name>
<keyword evidence="1" id="KW-0175">Coiled coil</keyword>
<feature type="coiled-coil region" evidence="1">
    <location>
        <begin position="287"/>
        <end position="331"/>
    </location>
</feature>
<keyword evidence="2" id="KW-0472">Membrane</keyword>
<comment type="caution">
    <text evidence="3">The sequence shown here is derived from an EMBL/GenBank/DDBJ whole genome shotgun (WGS) entry which is preliminary data.</text>
</comment>
<keyword evidence="2" id="KW-0812">Transmembrane</keyword>
<dbReference type="Proteomes" id="UP001597511">
    <property type="component" value="Unassembled WGS sequence"/>
</dbReference>
<evidence type="ECO:0000256" key="2">
    <source>
        <dbReference type="SAM" id="Phobius"/>
    </source>
</evidence>
<feature type="transmembrane region" description="Helical" evidence="2">
    <location>
        <begin position="6"/>
        <end position="29"/>
    </location>
</feature>
<proteinExistence type="predicted"/>
<evidence type="ECO:0000256" key="1">
    <source>
        <dbReference type="SAM" id="Coils"/>
    </source>
</evidence>
<dbReference type="EMBL" id="JBHUOZ010000002">
    <property type="protein sequence ID" value="MFD2919880.1"/>
    <property type="molecule type" value="Genomic_DNA"/>
</dbReference>
<evidence type="ECO:0000313" key="4">
    <source>
        <dbReference type="Proteomes" id="UP001597511"/>
    </source>
</evidence>
<keyword evidence="4" id="KW-1185">Reference proteome</keyword>
<sequence>MDLIQLTILQLLVLLLAAVAIGAALYFFISGRTQKKSISKKLDTEKKRVEEWKRRYRNDMDLRDKEISDLKKDQQNSQSNEALQKLLQENTNLKEEITILQELLDEGQATAEPETEETEIIISEEPVQPTYAVPTPTTPDYLTQLQAAQSGLVEQNNRIASLLENIETIKQQETQQQQILKDKEILTHKVDDLEVLLSTKQKELDNMQQQQEITKELTLLLDNAHKEFALLQEKINKLESQAGNALLLKIEHEDLKEANYKLQKDISVQLQLVQQKDTEYRNLMHELTATEHKLSEANFERQQMQKKIAYLEEINNDMQLISQDNQSLMDQIKRIGQLESMLQVVSQERDALLGHSK</sequence>
<protein>
    <submittedName>
        <fullName evidence="3">Uncharacterized protein</fullName>
    </submittedName>
</protein>
<evidence type="ECO:0000313" key="3">
    <source>
        <dbReference type="EMBL" id="MFD2919880.1"/>
    </source>
</evidence>